<dbReference type="RefSeq" id="XP_024573490.1">
    <property type="nucleotide sequence ID" value="XM_024722411.1"/>
</dbReference>
<dbReference type="GeneID" id="36399629"/>
<keyword evidence="2" id="KW-1185">Reference proteome</keyword>
<organism evidence="1 2">
    <name type="scientific">Plasmopara halstedii</name>
    <name type="common">Downy mildew of sunflower</name>
    <dbReference type="NCBI Taxonomy" id="4781"/>
    <lineage>
        <taxon>Eukaryota</taxon>
        <taxon>Sar</taxon>
        <taxon>Stramenopiles</taxon>
        <taxon>Oomycota</taxon>
        <taxon>Peronosporomycetes</taxon>
        <taxon>Peronosporales</taxon>
        <taxon>Peronosporaceae</taxon>
        <taxon>Plasmopara</taxon>
    </lineage>
</organism>
<dbReference type="Proteomes" id="UP000054928">
    <property type="component" value="Unassembled WGS sequence"/>
</dbReference>
<name>A0A0P1A8V0_PLAHL</name>
<dbReference type="AlphaFoldDB" id="A0A0P1A8V0"/>
<evidence type="ECO:0000313" key="1">
    <source>
        <dbReference type="EMBL" id="CEG37121.1"/>
    </source>
</evidence>
<accession>A0A0P1A8V0</accession>
<protein>
    <submittedName>
        <fullName evidence="1">Uncharacterized protein</fullName>
    </submittedName>
</protein>
<dbReference type="EMBL" id="CCYD01000261">
    <property type="protein sequence ID" value="CEG37121.1"/>
    <property type="molecule type" value="Genomic_DNA"/>
</dbReference>
<sequence length="746" mass="86347">MKCRVSGMEKDNMRNDQDMVDSLITKAENNVELLFDYPIVGKNLNYDDIQAVFTRGKMKGGLAYYLATAMERRWLMTLPTKSKYETLNIPVELKNDQKFMLSVGVTIWEKFERLGEEDFVKLMMSILREQSTDEIMWAKSIYLLQKNPSVGTTPFWGVFDDLLRTYESKFTPSEAVTFLKSSEFEKLYQDVEMDGDVGMKIRDKLLEQSPDELMWAKLIYMLQPDQRKFDGIPLVFDSLLRPHEAYENKVGQYTPSASVRYLTSSEMYNWYFTAFESGQYKLSPDIEKPFYKEYVKSLQGTINDHVMLAKVLHILRNDGKMSSFYSGLLKYLLDSWTKKMRIINGQDELNTVGVGMISDEAFTHLFQYAQFTSGNPDVFMLKKLEEVWTDEVTLASILNKLRSDKSVSNIALGVLDALFHSWVSKSYNSIATAGKPRILIEAYDLIQRNNPTDLTYLDISRLLKKLQKWSTNDFMWAKFLYKLRQDHNVSAKVNMMFDTLLQPAGDFLHSEEFTPSYLVRSLTSAQEQSLNNELEMTDFEWGVQVEESRNTELWTAKLLDKWMESSHIGIEVNEGFLRGRDFKNMIAYARFSSDNPSVFLLEKLRTVFPDDLKLSYRLNMDLKKTKDAGLDGVLNALFHSWIGKPFDGDDKLKDFLMLKGGYDYLTGKDIAKLYNTSKNKEDASTKALEFLSTKSSDQVMWYNFIRSLEGCKNQVFLGELSKTLRRSLENDIPETVTELANQQLHH</sequence>
<proteinExistence type="predicted"/>
<reference evidence="2" key="1">
    <citation type="submission" date="2014-09" db="EMBL/GenBank/DDBJ databases">
        <authorList>
            <person name="Sharma Rahul"/>
            <person name="Thines Marco"/>
        </authorList>
    </citation>
    <scope>NUCLEOTIDE SEQUENCE [LARGE SCALE GENOMIC DNA]</scope>
</reference>
<evidence type="ECO:0000313" key="2">
    <source>
        <dbReference type="Proteomes" id="UP000054928"/>
    </source>
</evidence>